<evidence type="ECO:0000259" key="3">
    <source>
        <dbReference type="Pfam" id="PF04666"/>
    </source>
</evidence>
<keyword evidence="5" id="KW-1185">Reference proteome</keyword>
<sequence length="530" mass="61158">MGVWYSSTITVIITVAFCLNICILIAMYTKDWDLIGTLNYTAVKQSMVFNKSSADWQKKETRSIWTSFINDLFPEFENVTSEDLQPLHLSPTSSRRRKLVIGIPLVTERAEYINDTLSSLFDKMDEDYRNDVLVILMIASNETDANNFYKDKVTRISENFSDEIRSGLLQICERNRLGQHFTAFMKKANLQTVAEATCDMFQELCPQDLERNDVNVIAVPKAWYRIDVRSISPTFNDSPERMYWRTKQNIDYIYIMMHASQICDYYLQLEDDVEAADGYMRVIFNYLTFKSDSPWFIISFTSMGFIGRLFRSSDLKYMSYAIALYHHFKPVDWILYDLLTSRYCDPGKTHQECLANRRQYEISSGASQFQHIGKISSLEGKTQTIHDSRFGKGATQGKRGNPPANVTSSVRTKKFHEPQFGYDNYFAMWLLNVTSGDYVSMVFHEEILLTGVMFMSGLPPVPQYKLGPEALVYAFNNADERVHLGQFSSKGDFLLRLKGLLVTELRIEFTAPLQNEVVIDHILIDKQENS</sequence>
<evidence type="ECO:0000313" key="4">
    <source>
        <dbReference type="EMBL" id="KAJ1367414.1"/>
    </source>
</evidence>
<evidence type="ECO:0000256" key="1">
    <source>
        <dbReference type="SAM" id="MobiDB-lite"/>
    </source>
</evidence>
<dbReference type="AlphaFoldDB" id="A0AAD5WEM3"/>
<dbReference type="EMBL" id="JAHQIW010005890">
    <property type="protein sequence ID" value="KAJ1367414.1"/>
    <property type="molecule type" value="Genomic_DNA"/>
</dbReference>
<keyword evidence="2" id="KW-0812">Transmembrane</keyword>
<evidence type="ECO:0000313" key="5">
    <source>
        <dbReference type="Proteomes" id="UP001196413"/>
    </source>
</evidence>
<dbReference type="PANTHER" id="PTHR12062:SF9">
    <property type="entry name" value="ALPHA-1,3-MANNOSYL-GLYCOPROTEIN 4-BETA-N-ACETYLGLUCOSAMINYLTRANSFERASE A, ISOFORM A"/>
    <property type="match status" value="1"/>
</dbReference>
<dbReference type="InterPro" id="IPR006759">
    <property type="entry name" value="Glyco_transf_54"/>
</dbReference>
<name>A0AAD5WEM3_PARTN</name>
<dbReference type="PANTHER" id="PTHR12062">
    <property type="entry name" value="N-ACETYLGLUCOSAMINYLTRANSFERASE VI"/>
    <property type="match status" value="1"/>
</dbReference>
<feature type="domain" description="MGAT4 conserved region" evidence="3">
    <location>
        <begin position="197"/>
        <end position="390"/>
    </location>
</feature>
<dbReference type="InterPro" id="IPR057279">
    <property type="entry name" value="MGAT4"/>
</dbReference>
<evidence type="ECO:0000256" key="2">
    <source>
        <dbReference type="SAM" id="Phobius"/>
    </source>
</evidence>
<feature type="region of interest" description="Disordered" evidence="1">
    <location>
        <begin position="389"/>
        <end position="410"/>
    </location>
</feature>
<feature type="transmembrane region" description="Helical" evidence="2">
    <location>
        <begin position="6"/>
        <end position="28"/>
    </location>
</feature>
<dbReference type="Pfam" id="PF04666">
    <property type="entry name" value="MGAT4_cons"/>
    <property type="match status" value="1"/>
</dbReference>
<dbReference type="GO" id="GO:0006487">
    <property type="term" value="P:protein N-linked glycosylation"/>
    <property type="evidence" value="ECO:0007669"/>
    <property type="project" value="TreeGrafter"/>
</dbReference>
<dbReference type="GO" id="GO:0008375">
    <property type="term" value="F:acetylglucosaminyltransferase activity"/>
    <property type="evidence" value="ECO:0007669"/>
    <property type="project" value="TreeGrafter"/>
</dbReference>
<keyword evidence="2" id="KW-1133">Transmembrane helix</keyword>
<keyword evidence="2" id="KW-0472">Membrane</keyword>
<comment type="caution">
    <text evidence="4">The sequence shown here is derived from an EMBL/GenBank/DDBJ whole genome shotgun (WGS) entry which is preliminary data.</text>
</comment>
<accession>A0AAD5WEM3</accession>
<reference evidence="4" key="1">
    <citation type="submission" date="2021-06" db="EMBL/GenBank/DDBJ databases">
        <title>Parelaphostrongylus tenuis whole genome reference sequence.</title>
        <authorList>
            <person name="Garwood T.J."/>
            <person name="Larsen P.A."/>
            <person name="Fountain-Jones N.M."/>
            <person name="Garbe J.R."/>
            <person name="Macchietto M.G."/>
            <person name="Kania S.A."/>
            <person name="Gerhold R.W."/>
            <person name="Richards J.E."/>
            <person name="Wolf T.M."/>
        </authorList>
    </citation>
    <scope>NUCLEOTIDE SEQUENCE</scope>
    <source>
        <strain evidence="4">MNPRO001-30</strain>
        <tissue evidence="4">Meninges</tissue>
    </source>
</reference>
<proteinExistence type="predicted"/>
<dbReference type="Proteomes" id="UP001196413">
    <property type="component" value="Unassembled WGS sequence"/>
</dbReference>
<gene>
    <name evidence="4" type="primary">MGAT4A</name>
    <name evidence="4" type="ORF">KIN20_028322</name>
</gene>
<protein>
    <submittedName>
        <fullName evidence="4">Alpha-1,3-mannosyl-glycoprotein 4-beta-N-acetylglucosaminyltransferase A, variant 2</fullName>
    </submittedName>
</protein>
<organism evidence="4 5">
    <name type="scientific">Parelaphostrongylus tenuis</name>
    <name type="common">Meningeal worm</name>
    <dbReference type="NCBI Taxonomy" id="148309"/>
    <lineage>
        <taxon>Eukaryota</taxon>
        <taxon>Metazoa</taxon>
        <taxon>Ecdysozoa</taxon>
        <taxon>Nematoda</taxon>
        <taxon>Chromadorea</taxon>
        <taxon>Rhabditida</taxon>
        <taxon>Rhabditina</taxon>
        <taxon>Rhabditomorpha</taxon>
        <taxon>Strongyloidea</taxon>
        <taxon>Metastrongylidae</taxon>
        <taxon>Parelaphostrongylus</taxon>
    </lineage>
</organism>